<dbReference type="Gene3D" id="1.10.20.60">
    <property type="entry name" value="Glu-tRNAGln amidotransferase C subunit, N-terminal domain"/>
    <property type="match status" value="1"/>
</dbReference>
<accession>A0A248UM40</accession>
<dbReference type="InterPro" id="IPR036928">
    <property type="entry name" value="AS_sf"/>
</dbReference>
<dbReference type="PANTHER" id="PTHR11895">
    <property type="entry name" value="TRANSAMIDASE"/>
    <property type="match status" value="1"/>
</dbReference>
<organism evidence="2 3">
    <name type="scientific">Ochrobactrum quorumnocens</name>
    <dbReference type="NCBI Taxonomy" id="271865"/>
    <lineage>
        <taxon>Bacteria</taxon>
        <taxon>Pseudomonadati</taxon>
        <taxon>Pseudomonadota</taxon>
        <taxon>Alphaproteobacteria</taxon>
        <taxon>Hyphomicrobiales</taxon>
        <taxon>Brucellaceae</taxon>
        <taxon>Brucella/Ochrobactrum group</taxon>
        <taxon>Ochrobactrum</taxon>
    </lineage>
</organism>
<dbReference type="Pfam" id="PF01425">
    <property type="entry name" value="Amidase"/>
    <property type="match status" value="1"/>
</dbReference>
<dbReference type="InterPro" id="IPR000120">
    <property type="entry name" value="Amidase"/>
</dbReference>
<dbReference type="OrthoDB" id="9811471at2"/>
<dbReference type="EC" id="3.5.1.4" evidence="2"/>
<geneLocation type="plasmid" evidence="2 3">
    <name>unnamed1</name>
</geneLocation>
<evidence type="ECO:0000313" key="3">
    <source>
        <dbReference type="Proteomes" id="UP000215256"/>
    </source>
</evidence>
<evidence type="ECO:0000259" key="1">
    <source>
        <dbReference type="Pfam" id="PF01425"/>
    </source>
</evidence>
<dbReference type="PANTHER" id="PTHR11895:SF170">
    <property type="entry name" value="AMIDASE"/>
    <property type="match status" value="1"/>
</dbReference>
<keyword evidence="2" id="KW-0378">Hydrolase</keyword>
<name>A0A248UM40_9HYPH</name>
<dbReference type="Proteomes" id="UP000215256">
    <property type="component" value="Plasmid unnamed1"/>
</dbReference>
<dbReference type="EMBL" id="CP022605">
    <property type="protein sequence ID" value="ASV87923.1"/>
    <property type="molecule type" value="Genomic_DNA"/>
</dbReference>
<feature type="domain" description="Amidase" evidence="1">
    <location>
        <begin position="78"/>
        <end position="488"/>
    </location>
</feature>
<dbReference type="KEGG" id="och:CES85_3267"/>
<protein>
    <submittedName>
        <fullName evidence="2">Amidase</fullName>
        <ecNumber evidence="2">3.5.1.4</ecNumber>
    </submittedName>
</protein>
<evidence type="ECO:0000313" key="2">
    <source>
        <dbReference type="EMBL" id="ASV87923.1"/>
    </source>
</evidence>
<reference evidence="2 3" key="1">
    <citation type="submission" date="2017-07" db="EMBL/GenBank/DDBJ databases">
        <title>Phylogenetic study on the rhizospheric bacterium Ochrobactrum sp. A44.</title>
        <authorList>
            <person name="Krzyzanowska D.M."/>
            <person name="Ossowicki A."/>
            <person name="Rajewska M."/>
            <person name="Maciag T."/>
            <person name="Kaczynski Z."/>
            <person name="Czerwicka M."/>
            <person name="Jafra S."/>
        </authorList>
    </citation>
    <scope>NUCLEOTIDE SEQUENCE [LARGE SCALE GENOMIC DNA]</scope>
    <source>
        <strain evidence="2 3">A44</strain>
        <plasmid evidence="2 3">unnamed1</plasmid>
    </source>
</reference>
<dbReference type="GO" id="GO:0004040">
    <property type="term" value="F:amidase activity"/>
    <property type="evidence" value="ECO:0007669"/>
    <property type="project" value="UniProtKB-EC"/>
</dbReference>
<dbReference type="InterPro" id="IPR023631">
    <property type="entry name" value="Amidase_dom"/>
</dbReference>
<dbReference type="NCBIfam" id="NF005565">
    <property type="entry name" value="PRK07235.1"/>
    <property type="match status" value="1"/>
</dbReference>
<sequence>MPVIRPDLKELKATAESLSLDLSSADLDFFMEEMQSTLDLYDLVEAEPDYLPDVKYPRTSGIRPALADNPLNAWYVKTDIKGAAQGKLSGKSVVIKDNIAVAGVPMMNGASTLEGYVPDIDATVVTRLLDAGATIVGKAHCEYLCLSGGSHTGALGPVRNPHRSDYSAAGSSSGCAVLIATGEADMAVGGDQGGSIRTPASYCGIVGMKPTWGLVPYTGAMPIELTIDHLGPMTRTVADNALMLEVLAGYDGFDPRQSASIQPQQYTDALGKSVAGLKIAILKEGFAHAESENDVDETVRAAAAKFRQLGATVEEISIPMHRLGSALWVVVAFEGATEQLMKGNGHGFNWKGLYATSMIDAHAKWRERANELPDSVKKTMLVGESMIRAGSGRYYAKAQNLTRKLRAEYDAALARHDLLLMPTTPMKATRLPDNTASRTLALRRATENMANTFPFDLTSHPAISIPCGSIDGLPIGMMLVGKHYDEMTIYRAAHAFEQLES</sequence>
<proteinExistence type="predicted"/>
<dbReference type="SUPFAM" id="SSF75304">
    <property type="entry name" value="Amidase signature (AS) enzymes"/>
    <property type="match status" value="1"/>
</dbReference>
<dbReference type="RefSeq" id="WP_095448417.1">
    <property type="nucleotide sequence ID" value="NZ_CP022605.1"/>
</dbReference>
<dbReference type="AlphaFoldDB" id="A0A248UM40"/>
<keyword evidence="2" id="KW-0614">Plasmid</keyword>
<dbReference type="Gene3D" id="3.90.1300.10">
    <property type="entry name" value="Amidase signature (AS) domain"/>
    <property type="match status" value="1"/>
</dbReference>
<gene>
    <name evidence="2" type="primary">amdA</name>
    <name evidence="2" type="ORF">CES85_3267</name>
</gene>